<keyword evidence="2" id="KW-1185">Reference proteome</keyword>
<protein>
    <submittedName>
        <fullName evidence="1">Uncharacterized protein</fullName>
    </submittedName>
</protein>
<dbReference type="Proteomes" id="UP001054945">
    <property type="component" value="Unassembled WGS sequence"/>
</dbReference>
<comment type="caution">
    <text evidence="1">The sequence shown here is derived from an EMBL/GenBank/DDBJ whole genome shotgun (WGS) entry which is preliminary data.</text>
</comment>
<gene>
    <name evidence="1" type="ORF">CEXT_764051</name>
</gene>
<sequence>MVYFENPEIQYQCSHKNNSSLSLFPFTNNRMKIQPIPTHQVISFLSCDHLRGKKSPYFPQCNASVHSVSDDVSNLREKIVLRRCTEAARIEEAKYELIIAEKE</sequence>
<proteinExistence type="predicted"/>
<dbReference type="AlphaFoldDB" id="A0AAV4YBL6"/>
<dbReference type="EMBL" id="BPLR01001624">
    <property type="protein sequence ID" value="GIZ03579.1"/>
    <property type="molecule type" value="Genomic_DNA"/>
</dbReference>
<reference evidence="1 2" key="1">
    <citation type="submission" date="2021-06" db="EMBL/GenBank/DDBJ databases">
        <title>Caerostris extrusa draft genome.</title>
        <authorList>
            <person name="Kono N."/>
            <person name="Arakawa K."/>
        </authorList>
    </citation>
    <scope>NUCLEOTIDE SEQUENCE [LARGE SCALE GENOMIC DNA]</scope>
</reference>
<evidence type="ECO:0000313" key="1">
    <source>
        <dbReference type="EMBL" id="GIZ03579.1"/>
    </source>
</evidence>
<accession>A0AAV4YBL6</accession>
<name>A0AAV4YBL6_CAEEX</name>
<evidence type="ECO:0000313" key="2">
    <source>
        <dbReference type="Proteomes" id="UP001054945"/>
    </source>
</evidence>
<organism evidence="1 2">
    <name type="scientific">Caerostris extrusa</name>
    <name type="common">Bark spider</name>
    <name type="synonym">Caerostris bankana</name>
    <dbReference type="NCBI Taxonomy" id="172846"/>
    <lineage>
        <taxon>Eukaryota</taxon>
        <taxon>Metazoa</taxon>
        <taxon>Ecdysozoa</taxon>
        <taxon>Arthropoda</taxon>
        <taxon>Chelicerata</taxon>
        <taxon>Arachnida</taxon>
        <taxon>Araneae</taxon>
        <taxon>Araneomorphae</taxon>
        <taxon>Entelegynae</taxon>
        <taxon>Araneoidea</taxon>
        <taxon>Araneidae</taxon>
        <taxon>Caerostris</taxon>
    </lineage>
</organism>